<feature type="region of interest" description="Disordered" evidence="1">
    <location>
        <begin position="162"/>
        <end position="201"/>
    </location>
</feature>
<feature type="non-terminal residue" evidence="4">
    <location>
        <position position="1"/>
    </location>
</feature>
<dbReference type="PANTHER" id="PTHR11232:SF17">
    <property type="entry name" value="CAPON-LIKE PROTEIN"/>
    <property type="match status" value="1"/>
</dbReference>
<feature type="region of interest" description="Disordered" evidence="1">
    <location>
        <begin position="473"/>
        <end position="493"/>
    </location>
</feature>
<dbReference type="InterPro" id="IPR051133">
    <property type="entry name" value="Adapter_Engulfment-Domain"/>
</dbReference>
<feature type="domain" description="PID" evidence="2">
    <location>
        <begin position="3"/>
        <end position="135"/>
    </location>
</feature>
<dbReference type="GeneID" id="106465621"/>
<name>A0ABM1T052_LIMPO</name>
<evidence type="ECO:0000313" key="3">
    <source>
        <dbReference type="Proteomes" id="UP000694941"/>
    </source>
</evidence>
<dbReference type="PANTHER" id="PTHR11232">
    <property type="entry name" value="PHOSPHOTYROSINE INTERACTION DOMAIN-CONTAINING FAMILY MEMBER"/>
    <property type="match status" value="1"/>
</dbReference>
<gene>
    <name evidence="4" type="primary">LOC106465621</name>
</gene>
<feature type="compositionally biased region" description="Polar residues" evidence="1">
    <location>
        <begin position="175"/>
        <end position="201"/>
    </location>
</feature>
<dbReference type="InterPro" id="IPR011993">
    <property type="entry name" value="PH-like_dom_sf"/>
</dbReference>
<evidence type="ECO:0000256" key="1">
    <source>
        <dbReference type="SAM" id="MobiDB-lite"/>
    </source>
</evidence>
<dbReference type="RefSeq" id="XP_022249258.1">
    <property type="nucleotide sequence ID" value="XM_022393550.1"/>
</dbReference>
<reference evidence="4" key="1">
    <citation type="submission" date="2025-08" db="UniProtKB">
        <authorList>
            <consortium name="RefSeq"/>
        </authorList>
    </citation>
    <scope>IDENTIFICATION</scope>
    <source>
        <tissue evidence="4">Muscle</tissue>
    </source>
</reference>
<dbReference type="Gene3D" id="2.30.29.30">
    <property type="entry name" value="Pleckstrin-homology domain (PH domain)/Phosphotyrosine-binding domain (PTB)"/>
    <property type="match status" value="1"/>
</dbReference>
<dbReference type="Pfam" id="PF00640">
    <property type="entry name" value="PID"/>
    <property type="match status" value="1"/>
</dbReference>
<dbReference type="PROSITE" id="PS01179">
    <property type="entry name" value="PID"/>
    <property type="match status" value="1"/>
</dbReference>
<evidence type="ECO:0000313" key="4">
    <source>
        <dbReference type="RefSeq" id="XP_022249258.1"/>
    </source>
</evidence>
<dbReference type="SUPFAM" id="SSF50729">
    <property type="entry name" value="PH domain-like"/>
    <property type="match status" value="1"/>
</dbReference>
<accession>A0ABM1T052</accession>
<dbReference type="Proteomes" id="UP000694941">
    <property type="component" value="Unplaced"/>
</dbReference>
<feature type="compositionally biased region" description="Basic and acidic residues" evidence="1">
    <location>
        <begin position="478"/>
        <end position="493"/>
    </location>
</feature>
<dbReference type="InterPro" id="IPR006020">
    <property type="entry name" value="PTB/PI_dom"/>
</dbReference>
<organism evidence="3 4">
    <name type="scientific">Limulus polyphemus</name>
    <name type="common">Atlantic horseshoe crab</name>
    <dbReference type="NCBI Taxonomy" id="6850"/>
    <lineage>
        <taxon>Eukaryota</taxon>
        <taxon>Metazoa</taxon>
        <taxon>Ecdysozoa</taxon>
        <taxon>Arthropoda</taxon>
        <taxon>Chelicerata</taxon>
        <taxon>Merostomata</taxon>
        <taxon>Xiphosura</taxon>
        <taxon>Limulidae</taxon>
        <taxon>Limulus</taxon>
    </lineage>
</organism>
<keyword evidence="3" id="KW-1185">Reference proteome</keyword>
<proteinExistence type="predicted"/>
<dbReference type="SMART" id="SM00462">
    <property type="entry name" value="PTB"/>
    <property type="match status" value="1"/>
</dbReference>
<evidence type="ECO:0000259" key="2">
    <source>
        <dbReference type="PROSITE" id="PS01179"/>
    </source>
</evidence>
<protein>
    <submittedName>
        <fullName evidence="4">Carboxyl-terminal PDZ ligand of neuronal nitric oxide synthase protein-like</fullName>
    </submittedName>
</protein>
<sequence>IAKAKYIGTLDVPRPSNRLEIVAVMRRIRYEFKAKGMRKRKVNLNISVEGIKVSLKKGKKKNHWVLNDNRFLLMQHPIYRIFYVSHDSQDLKIFSYIAREGGSNVFKCSVFKSKKKAQAMRIVRTVGQAFEVCHKFSKTYTPSSGESQEEFQEDKNRRDFLQSPNKSCLHRDGTSETGSFDTQVGEQIHSSTALSSSKQHPTCLQSTEIAPSFTDLQVGEMYVSPLCDRIGIGRSSLPEGLPVSVYHQVQLLQEQLEQQSQQTQVTLSQVHMLKDKLTAEISARLEAQSHNNQLMAHNKELLEHIQSLIQHIQVLETKANQWEPNQHPVLGGVTSSCQLTEKDSTASSNTCGNLLLKSIQPCSVLHSPFAECSSKQQQQSAEVSNSVSLTSSEMSKLHNNSQDKFSDYITSVSHSNSPPRLSFVSSFNDLLLSPTSKPLTTTSCNVGTLPFRLNSVNNASSFSPVTTVEPCSMLDLPRTSRNEKSSSDISVGDHQRDHIDQFSDFSTWNLPPRSHSGLSSSTESYGHQCSFSKNQETFITQVTDDFLKLGLLGQELVLTESDIAGSNASPVVSSQVPDKS</sequence>